<dbReference type="InterPro" id="IPR012133">
    <property type="entry name" value="Alpha-hydoxy_acid_DH_FMN"/>
</dbReference>
<protein>
    <recommendedName>
        <fullName evidence="6">FMN hydroxy acid dehydrogenase domain-containing protein</fullName>
    </recommendedName>
</protein>
<sequence>MTKQNQTDTLRRRNAIRQLGNSFTRPAAAAGQDGLPAIRRGPVEEIYAAPEFEQMAELVLSPMQYESLKSGERGSFDKMTFRQRLMVYAMDLDLTTELFGHSMFAPIIVGPVSHQSDLHEEGELATARGSSASQTIMVATRSSSYPIAQIASETTQPLWFQVYADDDLGAVREGVAEATDAGCEILCVTIGVSSEGAPVAVQWNSIEELTQSAGVPVIVKGVMNPDDARRALDRGSASLVVSNHGGAVGFDGVLPVDVLPEIADVIGDRAPVLVDGGFKRGSDILKGLALGAKAVMLARPIMWGLAAYGAAGVERALYLLINELARNMAASGRPQIDMIDRDLVRIDSR</sequence>
<dbReference type="GO" id="GO:0016491">
    <property type="term" value="F:oxidoreductase activity"/>
    <property type="evidence" value="ECO:0007669"/>
    <property type="project" value="UniProtKB-KW"/>
</dbReference>
<evidence type="ECO:0000256" key="5">
    <source>
        <dbReference type="ARBA" id="ARBA00024042"/>
    </source>
</evidence>
<keyword evidence="4" id="KW-0560">Oxidoreductase</keyword>
<dbReference type="PANTHER" id="PTHR10578">
    <property type="entry name" value="S -2-HYDROXY-ACID OXIDASE-RELATED"/>
    <property type="match status" value="1"/>
</dbReference>
<comment type="similarity">
    <text evidence="5">Belongs to the FMN-dependent alpha-hydroxy acid dehydrogenase family.</text>
</comment>
<evidence type="ECO:0000256" key="3">
    <source>
        <dbReference type="ARBA" id="ARBA00022643"/>
    </source>
</evidence>
<evidence type="ECO:0000313" key="7">
    <source>
        <dbReference type="EMBL" id="SVB60904.1"/>
    </source>
</evidence>
<dbReference type="InterPro" id="IPR013785">
    <property type="entry name" value="Aldolase_TIM"/>
</dbReference>
<organism evidence="7">
    <name type="scientific">marine metagenome</name>
    <dbReference type="NCBI Taxonomy" id="408172"/>
    <lineage>
        <taxon>unclassified sequences</taxon>
        <taxon>metagenomes</taxon>
        <taxon>ecological metagenomes</taxon>
    </lineage>
</organism>
<accession>A0A382FF03</accession>
<reference evidence="7" key="1">
    <citation type="submission" date="2018-05" db="EMBL/GenBank/DDBJ databases">
        <authorList>
            <person name="Lanie J.A."/>
            <person name="Ng W.-L."/>
            <person name="Kazmierczak K.M."/>
            <person name="Andrzejewski T.M."/>
            <person name="Davidsen T.M."/>
            <person name="Wayne K.J."/>
            <person name="Tettelin H."/>
            <person name="Glass J.I."/>
            <person name="Rusch D."/>
            <person name="Podicherti R."/>
            <person name="Tsui H.-C.T."/>
            <person name="Winkler M.E."/>
        </authorList>
    </citation>
    <scope>NUCLEOTIDE SEQUENCE</scope>
</reference>
<dbReference type="AlphaFoldDB" id="A0A382FF03"/>
<evidence type="ECO:0000259" key="6">
    <source>
        <dbReference type="PROSITE" id="PS51349"/>
    </source>
</evidence>
<comment type="cofactor">
    <cofactor evidence="1">
        <name>FMN</name>
        <dbReference type="ChEBI" id="CHEBI:58210"/>
    </cofactor>
</comment>
<gene>
    <name evidence="7" type="ORF">METZ01_LOCUS213758</name>
</gene>
<dbReference type="GO" id="GO:0010181">
    <property type="term" value="F:FMN binding"/>
    <property type="evidence" value="ECO:0007669"/>
    <property type="project" value="InterPro"/>
</dbReference>
<evidence type="ECO:0000256" key="2">
    <source>
        <dbReference type="ARBA" id="ARBA00022630"/>
    </source>
</evidence>
<keyword evidence="3" id="KW-0288">FMN</keyword>
<evidence type="ECO:0000256" key="1">
    <source>
        <dbReference type="ARBA" id="ARBA00001917"/>
    </source>
</evidence>
<evidence type="ECO:0000256" key="4">
    <source>
        <dbReference type="ARBA" id="ARBA00023002"/>
    </source>
</evidence>
<dbReference type="SUPFAM" id="SSF51395">
    <property type="entry name" value="FMN-linked oxidoreductases"/>
    <property type="match status" value="1"/>
</dbReference>
<dbReference type="Pfam" id="PF01070">
    <property type="entry name" value="FMN_dh"/>
    <property type="match status" value="2"/>
</dbReference>
<dbReference type="CDD" id="cd02809">
    <property type="entry name" value="alpha_hydroxyacid_oxid_FMN"/>
    <property type="match status" value="1"/>
</dbReference>
<dbReference type="EMBL" id="UINC01049295">
    <property type="protein sequence ID" value="SVB60904.1"/>
    <property type="molecule type" value="Genomic_DNA"/>
</dbReference>
<name>A0A382FF03_9ZZZZ</name>
<dbReference type="InterPro" id="IPR000262">
    <property type="entry name" value="FMN-dep_DH"/>
</dbReference>
<keyword evidence="2" id="KW-0285">Flavoprotein</keyword>
<dbReference type="InterPro" id="IPR037396">
    <property type="entry name" value="FMN_HAD"/>
</dbReference>
<dbReference type="PROSITE" id="PS51349">
    <property type="entry name" value="FMN_HYDROXY_ACID_DH_2"/>
    <property type="match status" value="1"/>
</dbReference>
<dbReference type="PANTHER" id="PTHR10578:SF107">
    <property type="entry name" value="2-HYDROXYACID OXIDASE 1"/>
    <property type="match status" value="1"/>
</dbReference>
<dbReference type="Gene3D" id="3.20.20.70">
    <property type="entry name" value="Aldolase class I"/>
    <property type="match status" value="1"/>
</dbReference>
<proteinExistence type="inferred from homology"/>
<feature type="domain" description="FMN hydroxy acid dehydrogenase" evidence="6">
    <location>
        <begin position="32"/>
        <end position="349"/>
    </location>
</feature>